<keyword evidence="3" id="KW-0689">Ribosomal protein</keyword>
<keyword evidence="4" id="KW-0496">Mitochondrion</keyword>
<sequence>MPHPPGPAHVLPGPLASLFLRTRNLLRAGVLSEAQKPLWLDVYAAFPPLREPRYREPRQQYGKVQDVILPILYQEDEIRAKFYEVYGNGPQYFELSELNFKSICQRFVEKFNELQKEGKIEMEELFEETGKQLFTEGIHLRRKETANVAQQTPEEVKTSVLEINSQTPLEERQEQKQDQEEQNLESTDVEKENPLPS</sequence>
<name>A0A8C8RJV5_9SAUR</name>
<dbReference type="PANTHER" id="PTHR15925">
    <property type="entry name" value="MITOCHONDRIAL RIBOSOMAL PROTEIN S23"/>
    <property type="match status" value="1"/>
</dbReference>
<protein>
    <recommendedName>
        <fullName evidence="6">Small ribosomal subunit protein mS23</fullName>
    </recommendedName>
</protein>
<dbReference type="PANTHER" id="PTHR15925:SF2">
    <property type="entry name" value="SMALL RIBOSOMAL SUBUNIT PROTEIN MS23"/>
    <property type="match status" value="1"/>
</dbReference>
<dbReference type="GO" id="GO:0003735">
    <property type="term" value="F:structural constituent of ribosome"/>
    <property type="evidence" value="ECO:0007669"/>
    <property type="project" value="InterPro"/>
</dbReference>
<evidence type="ECO:0000256" key="2">
    <source>
        <dbReference type="ARBA" id="ARBA00009864"/>
    </source>
</evidence>
<evidence type="ECO:0000256" key="5">
    <source>
        <dbReference type="ARBA" id="ARBA00023274"/>
    </source>
</evidence>
<evidence type="ECO:0000256" key="1">
    <source>
        <dbReference type="ARBA" id="ARBA00004173"/>
    </source>
</evidence>
<dbReference type="CDD" id="cd23701">
    <property type="entry name" value="At1g26750"/>
    <property type="match status" value="1"/>
</dbReference>
<evidence type="ECO:0000256" key="3">
    <source>
        <dbReference type="ARBA" id="ARBA00022980"/>
    </source>
</evidence>
<dbReference type="GO" id="GO:0005840">
    <property type="term" value="C:ribosome"/>
    <property type="evidence" value="ECO:0007669"/>
    <property type="project" value="InterPro"/>
</dbReference>
<comment type="similarity">
    <text evidence="2">Belongs to the mitochondrion-specific ribosomal protein mS23 family.</text>
</comment>
<evidence type="ECO:0000256" key="4">
    <source>
        <dbReference type="ARBA" id="ARBA00023128"/>
    </source>
</evidence>
<dbReference type="Proteomes" id="UP000694393">
    <property type="component" value="Unplaced"/>
</dbReference>
<feature type="compositionally biased region" description="Basic and acidic residues" evidence="7">
    <location>
        <begin position="169"/>
        <end position="179"/>
    </location>
</feature>
<feature type="compositionally biased region" description="Basic and acidic residues" evidence="7">
    <location>
        <begin position="188"/>
        <end position="197"/>
    </location>
</feature>
<dbReference type="GO" id="GO:0006412">
    <property type="term" value="P:translation"/>
    <property type="evidence" value="ECO:0007669"/>
    <property type="project" value="InterPro"/>
</dbReference>
<evidence type="ECO:0000259" key="8">
    <source>
        <dbReference type="Pfam" id="PF10484"/>
    </source>
</evidence>
<organism evidence="9 10">
    <name type="scientific">Pelusios castaneus</name>
    <name type="common">West African mud turtle</name>
    <dbReference type="NCBI Taxonomy" id="367368"/>
    <lineage>
        <taxon>Eukaryota</taxon>
        <taxon>Metazoa</taxon>
        <taxon>Chordata</taxon>
        <taxon>Craniata</taxon>
        <taxon>Vertebrata</taxon>
        <taxon>Euteleostomi</taxon>
        <taxon>Archelosauria</taxon>
        <taxon>Testudinata</taxon>
        <taxon>Testudines</taxon>
        <taxon>Pleurodira</taxon>
        <taxon>Pelomedusidae</taxon>
        <taxon>Pelusios</taxon>
    </lineage>
</organism>
<comment type="subcellular location">
    <subcellularLocation>
        <location evidence="1">Mitochondrion</location>
    </subcellularLocation>
</comment>
<feature type="domain" description="Small ribosomal subunit protein mS23 conserved" evidence="8">
    <location>
        <begin position="17"/>
        <end position="136"/>
    </location>
</feature>
<accession>A0A8C8RJV5</accession>
<evidence type="ECO:0000256" key="7">
    <source>
        <dbReference type="SAM" id="MobiDB-lite"/>
    </source>
</evidence>
<dbReference type="Ensembl" id="ENSPCET00000006256.1">
    <property type="protein sequence ID" value="ENSPCEP00000006034.1"/>
    <property type="gene ID" value="ENSPCEG00000004901.1"/>
</dbReference>
<feature type="region of interest" description="Disordered" evidence="7">
    <location>
        <begin position="146"/>
        <end position="197"/>
    </location>
</feature>
<dbReference type="InterPro" id="IPR019520">
    <property type="entry name" value="Ribosomal_mS23_met"/>
</dbReference>
<dbReference type="InterPro" id="IPR023611">
    <property type="entry name" value="mS23_dom_met"/>
</dbReference>
<evidence type="ECO:0000313" key="9">
    <source>
        <dbReference type="Ensembl" id="ENSPCEP00000006034.1"/>
    </source>
</evidence>
<keyword evidence="10" id="KW-1185">Reference proteome</keyword>
<dbReference type="GO" id="GO:0005739">
    <property type="term" value="C:mitochondrion"/>
    <property type="evidence" value="ECO:0007669"/>
    <property type="project" value="InterPro"/>
</dbReference>
<evidence type="ECO:0000256" key="6">
    <source>
        <dbReference type="ARBA" id="ARBA00035137"/>
    </source>
</evidence>
<evidence type="ECO:0000313" key="10">
    <source>
        <dbReference type="Proteomes" id="UP000694393"/>
    </source>
</evidence>
<proteinExistence type="inferred from homology"/>
<keyword evidence="5" id="KW-0687">Ribonucleoprotein</keyword>
<reference evidence="9" key="1">
    <citation type="submission" date="2025-08" db="UniProtKB">
        <authorList>
            <consortium name="Ensembl"/>
        </authorList>
    </citation>
    <scope>IDENTIFICATION</scope>
</reference>
<reference evidence="9" key="2">
    <citation type="submission" date="2025-09" db="UniProtKB">
        <authorList>
            <consortium name="Ensembl"/>
        </authorList>
    </citation>
    <scope>IDENTIFICATION</scope>
</reference>
<dbReference type="AlphaFoldDB" id="A0A8C8RJV5"/>
<dbReference type="Pfam" id="PF10484">
    <property type="entry name" value="MRP-S23"/>
    <property type="match status" value="1"/>
</dbReference>
<dbReference type="InterPro" id="IPR059242">
    <property type="entry name" value="mS23_dom"/>
</dbReference>